<dbReference type="KEGG" id="mama:GII36_01615"/>
<dbReference type="GO" id="GO:0005886">
    <property type="term" value="C:plasma membrane"/>
    <property type="evidence" value="ECO:0007669"/>
    <property type="project" value="UniProtKB-SubCell"/>
</dbReference>
<keyword evidence="10 13" id="KW-0472">Membrane</keyword>
<keyword evidence="7 11" id="KW-0862">Zinc</keyword>
<dbReference type="RefSeq" id="WP_260763934.1">
    <property type="nucleotide sequence ID" value="NZ_CP045921.1"/>
</dbReference>
<evidence type="ECO:0000256" key="6">
    <source>
        <dbReference type="ARBA" id="ARBA00022801"/>
    </source>
</evidence>
<feature type="transmembrane region" description="Helical" evidence="13">
    <location>
        <begin position="30"/>
        <end position="57"/>
    </location>
</feature>
<keyword evidence="4 13" id="KW-0812">Transmembrane</keyword>
<dbReference type="GO" id="GO:0004222">
    <property type="term" value="F:metalloendopeptidase activity"/>
    <property type="evidence" value="ECO:0007669"/>
    <property type="project" value="InterPro"/>
</dbReference>
<comment type="similarity">
    <text evidence="11">Belongs to the peptidase M48 family.</text>
</comment>
<gene>
    <name evidence="15" type="ORF">GII36_01615</name>
</gene>
<keyword evidence="5" id="KW-0479">Metal-binding</keyword>
<keyword evidence="16" id="KW-1185">Reference proteome</keyword>
<keyword evidence="3 11" id="KW-0645">Protease</keyword>
<dbReference type="GO" id="GO:0046872">
    <property type="term" value="F:metal ion binding"/>
    <property type="evidence" value="ECO:0007669"/>
    <property type="project" value="UniProtKB-KW"/>
</dbReference>
<comment type="cofactor">
    <cofactor evidence="11">
        <name>Zn(2+)</name>
        <dbReference type="ChEBI" id="CHEBI:29105"/>
    </cofactor>
    <text evidence="11">Binds 1 zinc ion per subunit.</text>
</comment>
<evidence type="ECO:0000256" key="12">
    <source>
        <dbReference type="SAM" id="MobiDB-lite"/>
    </source>
</evidence>
<dbReference type="CDD" id="cd07325">
    <property type="entry name" value="M48_Ste24p_like"/>
    <property type="match status" value="1"/>
</dbReference>
<keyword evidence="9 11" id="KW-0482">Metalloprotease</keyword>
<evidence type="ECO:0000256" key="9">
    <source>
        <dbReference type="ARBA" id="ARBA00023049"/>
    </source>
</evidence>
<dbReference type="Pfam" id="PF01435">
    <property type="entry name" value="Peptidase_M48"/>
    <property type="match status" value="1"/>
</dbReference>
<feature type="domain" description="Peptidase M48" evidence="14">
    <location>
        <begin position="116"/>
        <end position="291"/>
    </location>
</feature>
<dbReference type="PANTHER" id="PTHR43221:SF1">
    <property type="entry name" value="PROTEASE HTPX"/>
    <property type="match status" value="1"/>
</dbReference>
<sequence length="329" mass="37033">MNEETTIVPQQPAAPPEHPAVRQANLTSDYVVLAIGVLASLAVVGLVFLTSIASFIYGTEVVAEETGASPVEDFFGNLFGIAIVVGVALAFILTLIRMMRQQMLGNALQVEYSDYAWLREWSNQVAKDLHMPRVEIMVTQDPVINAYAFGFATPYTIVLHSGSIRWLTHEQLKAVVVHEMAHVKYRHTQIGTYLNLLRMIPVIGTLNGWLLDFWGRRAELTADRLALCYLRDGKLVKESLIGVHVGPDVATSFNDIAQQWQVYMTDNYFNRFTQTFSSHPFLVRRLRHIDAKTEEFTPIWPPKTTIVRKKPITKKETAASDAATEETTR</sequence>
<protein>
    <submittedName>
        <fullName evidence="15">M48 family metalloprotease</fullName>
    </submittedName>
</protein>
<evidence type="ECO:0000256" key="2">
    <source>
        <dbReference type="ARBA" id="ARBA00022475"/>
    </source>
</evidence>
<accession>A0A857ML81</accession>
<dbReference type="InterPro" id="IPR001915">
    <property type="entry name" value="Peptidase_M48"/>
</dbReference>
<evidence type="ECO:0000256" key="10">
    <source>
        <dbReference type="ARBA" id="ARBA00023136"/>
    </source>
</evidence>
<keyword evidence="2" id="KW-1003">Cell membrane</keyword>
<dbReference type="InterPro" id="IPR050083">
    <property type="entry name" value="HtpX_protease"/>
</dbReference>
<evidence type="ECO:0000256" key="4">
    <source>
        <dbReference type="ARBA" id="ARBA00022692"/>
    </source>
</evidence>
<dbReference type="GO" id="GO:0006508">
    <property type="term" value="P:proteolysis"/>
    <property type="evidence" value="ECO:0007669"/>
    <property type="project" value="UniProtKB-KW"/>
</dbReference>
<dbReference type="AlphaFoldDB" id="A0A857ML81"/>
<keyword evidence="6 11" id="KW-0378">Hydrolase</keyword>
<evidence type="ECO:0000256" key="5">
    <source>
        <dbReference type="ARBA" id="ARBA00022723"/>
    </source>
</evidence>
<evidence type="ECO:0000256" key="13">
    <source>
        <dbReference type="SAM" id="Phobius"/>
    </source>
</evidence>
<name>A0A857ML81_9BACT</name>
<dbReference type="Gene3D" id="3.30.2010.10">
    <property type="entry name" value="Metalloproteases ('zincins'), catalytic domain"/>
    <property type="match status" value="1"/>
</dbReference>
<proteinExistence type="inferred from homology"/>
<evidence type="ECO:0000313" key="16">
    <source>
        <dbReference type="Proteomes" id="UP001059824"/>
    </source>
</evidence>
<evidence type="ECO:0000256" key="3">
    <source>
        <dbReference type="ARBA" id="ARBA00022670"/>
    </source>
</evidence>
<feature type="transmembrane region" description="Helical" evidence="13">
    <location>
        <begin position="77"/>
        <end position="96"/>
    </location>
</feature>
<organism evidence="15 16">
    <name type="scientific">Candidatus Mycosynbacter amalyticus</name>
    <dbReference type="NCBI Taxonomy" id="2665156"/>
    <lineage>
        <taxon>Bacteria</taxon>
        <taxon>Candidatus Saccharimonadota</taxon>
        <taxon>Candidatus Saccharimonadota incertae sedis</taxon>
        <taxon>Candidatus Mycosynbacter</taxon>
    </lineage>
</organism>
<dbReference type="PANTHER" id="PTHR43221">
    <property type="entry name" value="PROTEASE HTPX"/>
    <property type="match status" value="1"/>
</dbReference>
<keyword evidence="8 13" id="KW-1133">Transmembrane helix</keyword>
<comment type="subcellular location">
    <subcellularLocation>
        <location evidence="1">Cell membrane</location>
        <topology evidence="1">Multi-pass membrane protein</topology>
    </subcellularLocation>
</comment>
<feature type="region of interest" description="Disordered" evidence="12">
    <location>
        <begin position="310"/>
        <end position="329"/>
    </location>
</feature>
<evidence type="ECO:0000256" key="1">
    <source>
        <dbReference type="ARBA" id="ARBA00004651"/>
    </source>
</evidence>
<evidence type="ECO:0000256" key="7">
    <source>
        <dbReference type="ARBA" id="ARBA00022833"/>
    </source>
</evidence>
<evidence type="ECO:0000256" key="11">
    <source>
        <dbReference type="RuleBase" id="RU003983"/>
    </source>
</evidence>
<reference evidence="15" key="1">
    <citation type="journal article" date="2021" name="Nat. Microbiol.">
        <title>Cocultivation of an ultrasmall environmental parasitic bacterium with lytic ability against bacteria associated with wastewater foams.</title>
        <authorList>
            <person name="Batinovic S."/>
            <person name="Rose J.J.A."/>
            <person name="Ratcliffe J."/>
            <person name="Seviour R.J."/>
            <person name="Petrovski S."/>
        </authorList>
    </citation>
    <scope>NUCLEOTIDE SEQUENCE</scope>
    <source>
        <strain evidence="15">JR1</strain>
    </source>
</reference>
<evidence type="ECO:0000313" key="15">
    <source>
        <dbReference type="EMBL" id="QHN42545.1"/>
    </source>
</evidence>
<dbReference type="Proteomes" id="UP001059824">
    <property type="component" value="Chromosome"/>
</dbReference>
<dbReference type="EMBL" id="CP045921">
    <property type="protein sequence ID" value="QHN42545.1"/>
    <property type="molecule type" value="Genomic_DNA"/>
</dbReference>
<evidence type="ECO:0000259" key="14">
    <source>
        <dbReference type="Pfam" id="PF01435"/>
    </source>
</evidence>
<evidence type="ECO:0000256" key="8">
    <source>
        <dbReference type="ARBA" id="ARBA00022989"/>
    </source>
</evidence>